<evidence type="ECO:0000313" key="1">
    <source>
        <dbReference type="EMBL" id="KMM63976.1"/>
    </source>
</evidence>
<reference evidence="2" key="2">
    <citation type="journal article" date="2009" name="Genome Res.">
        <title>Comparative genomic analyses of the human fungal pathogens Coccidioides and their relatives.</title>
        <authorList>
            <person name="Sharpton T.J."/>
            <person name="Stajich J.E."/>
            <person name="Rounsley S.D."/>
            <person name="Gardner M.J."/>
            <person name="Wortman J.R."/>
            <person name="Jordar V.S."/>
            <person name="Maiti R."/>
            <person name="Kodira C.D."/>
            <person name="Neafsey D.E."/>
            <person name="Zeng Q."/>
            <person name="Hung C.-Y."/>
            <person name="McMahan C."/>
            <person name="Muszewska A."/>
            <person name="Grynberg M."/>
            <person name="Mandel M.A."/>
            <person name="Kellner E.M."/>
            <person name="Barker B.M."/>
            <person name="Galgiani J.N."/>
            <person name="Orbach M.J."/>
            <person name="Kirkland T.N."/>
            <person name="Cole G.T."/>
            <person name="Henn M.R."/>
            <person name="Birren B.W."/>
            <person name="Taylor J.W."/>
        </authorList>
    </citation>
    <scope>NUCLEOTIDE SEQUENCE [LARGE SCALE GENOMIC DNA]</scope>
    <source>
        <strain evidence="2">RMSCC 3488</strain>
    </source>
</reference>
<organism evidence="1 2">
    <name type="scientific">Coccidioides posadasii RMSCC 3488</name>
    <dbReference type="NCBI Taxonomy" id="454284"/>
    <lineage>
        <taxon>Eukaryota</taxon>
        <taxon>Fungi</taxon>
        <taxon>Dikarya</taxon>
        <taxon>Ascomycota</taxon>
        <taxon>Pezizomycotina</taxon>
        <taxon>Eurotiomycetes</taxon>
        <taxon>Eurotiomycetidae</taxon>
        <taxon>Onygenales</taxon>
        <taxon>Onygenaceae</taxon>
        <taxon>Coccidioides</taxon>
    </lineage>
</organism>
<evidence type="ECO:0000313" key="2">
    <source>
        <dbReference type="Proteomes" id="UP000054567"/>
    </source>
</evidence>
<reference evidence="1 2" key="1">
    <citation type="submission" date="2007-06" db="EMBL/GenBank/DDBJ databases">
        <title>The Genome Sequence of Coccidioides posadasii RMSCC_3488.</title>
        <authorList>
            <consortium name="Coccidioides Genome Resources Consortium"/>
            <consortium name="The Broad Institute Genome Sequencing Platform"/>
            <person name="Henn M.R."/>
            <person name="Sykes S."/>
            <person name="Young S."/>
            <person name="Jaffe D."/>
            <person name="Berlin A."/>
            <person name="Alvarez P."/>
            <person name="Butler J."/>
            <person name="Gnerre S."/>
            <person name="Grabherr M."/>
            <person name="Mauceli E."/>
            <person name="Brockman W."/>
            <person name="Kodira C."/>
            <person name="Alvarado L."/>
            <person name="Zeng Q."/>
            <person name="Crawford M."/>
            <person name="Antoine C."/>
            <person name="Devon K."/>
            <person name="Galgiani J."/>
            <person name="Orsborn K."/>
            <person name="Lewis M.L."/>
            <person name="Nusbaum C."/>
            <person name="Galagan J."/>
            <person name="Birren B."/>
        </authorList>
    </citation>
    <scope>NUCLEOTIDE SEQUENCE [LARGE SCALE GENOMIC DNA]</scope>
    <source>
        <strain evidence="1 2">RMSCC 3488</strain>
    </source>
</reference>
<name>A0A0J6ETW7_COCPO</name>
<reference evidence="2" key="3">
    <citation type="journal article" date="2010" name="Genome Res.">
        <title>Population genomic sequencing of Coccidioides fungi reveals recent hybridization and transposon control.</title>
        <authorList>
            <person name="Neafsey D.E."/>
            <person name="Barker B.M."/>
            <person name="Sharpton T.J."/>
            <person name="Stajich J.E."/>
            <person name="Park D.J."/>
            <person name="Whiston E."/>
            <person name="Hung C.-Y."/>
            <person name="McMahan C."/>
            <person name="White J."/>
            <person name="Sykes S."/>
            <person name="Heiman D."/>
            <person name="Young S."/>
            <person name="Zeng Q."/>
            <person name="Abouelleil A."/>
            <person name="Aftuck L."/>
            <person name="Bessette D."/>
            <person name="Brown A."/>
            <person name="FitzGerald M."/>
            <person name="Lui A."/>
            <person name="Macdonald J.P."/>
            <person name="Priest M."/>
            <person name="Orbach M.J."/>
            <person name="Galgiani J.N."/>
            <person name="Kirkland T.N."/>
            <person name="Cole G.T."/>
            <person name="Birren B.W."/>
            <person name="Henn M.R."/>
            <person name="Taylor J.W."/>
            <person name="Rounsley S.D."/>
        </authorList>
    </citation>
    <scope>NUCLEOTIDE SEQUENCE [LARGE SCALE GENOMIC DNA]</scope>
    <source>
        <strain evidence="2">RMSCC 3488</strain>
    </source>
</reference>
<protein>
    <submittedName>
        <fullName evidence="1">Uncharacterized protein</fullName>
    </submittedName>
</protein>
<accession>A0A0J6ETW7</accession>
<sequence>MGSSRMILDPAGNLSCAIKDIAGGPLSLENMRFSVSQRTERRGFMARRSFGARPQYSGLSAQSVDSHERIQNSLNKHSGPFADGMEPQGCRRLRDQAGILGAECSWHPCRMHVMLHD</sequence>
<dbReference type="AlphaFoldDB" id="A0A0J6ETW7"/>
<gene>
    <name evidence="1" type="ORF">CPAG_00328</name>
</gene>
<dbReference type="EMBL" id="DS268109">
    <property type="protein sequence ID" value="KMM63976.1"/>
    <property type="molecule type" value="Genomic_DNA"/>
</dbReference>
<dbReference type="Proteomes" id="UP000054567">
    <property type="component" value="Unassembled WGS sequence"/>
</dbReference>
<proteinExistence type="predicted"/>
<dbReference type="VEuPathDB" id="FungiDB:CPAG_00328"/>